<accession>A0A2I9CYV0</accession>
<dbReference type="AlphaFoldDB" id="A0A2I9CYV0"/>
<sequence length="163" mass="18073">MAARPLNRDSPPRAHPPDLEEGMPTRSRPARRPNPAHFTLNSRGRVYGVFVSLEDVQECTSRLLALGLRDQAVQIIMGDEGQQALDVEGRGLWGRFLRLMQGMTDERGHLEQYAHALGRGEIVLSVDLSGSPGSVAQVAQVFRESRAHFVNHYGPWVVEPLNA</sequence>
<evidence type="ECO:0000313" key="2">
    <source>
        <dbReference type="EMBL" id="GBF07349.1"/>
    </source>
</evidence>
<feature type="region of interest" description="Disordered" evidence="1">
    <location>
        <begin position="1"/>
        <end position="38"/>
    </location>
</feature>
<proteinExistence type="predicted"/>
<protein>
    <submittedName>
        <fullName evidence="2">Uncharacterized protein</fullName>
    </submittedName>
</protein>
<evidence type="ECO:0000256" key="1">
    <source>
        <dbReference type="SAM" id="MobiDB-lite"/>
    </source>
</evidence>
<feature type="compositionally biased region" description="Basic and acidic residues" evidence="1">
    <location>
        <begin position="1"/>
        <end position="18"/>
    </location>
</feature>
<reference evidence="3" key="1">
    <citation type="submission" date="2018-01" db="EMBL/GenBank/DDBJ databases">
        <title>Draft Genome Sequence of the Radioresistant Bacterium Deinococcus aerius TR0125, Isolated from the Higher Atmosphere above Japan.</title>
        <authorList>
            <person name="Satoh K."/>
            <person name="Arai H."/>
            <person name="Sanzen T."/>
            <person name="Kawaguchi Y."/>
            <person name="Hayashi H."/>
            <person name="Yokobori S."/>
            <person name="Yamagishi A."/>
            <person name="Oono Y."/>
            <person name="Narumi I."/>
        </authorList>
    </citation>
    <scope>NUCLEOTIDE SEQUENCE [LARGE SCALE GENOMIC DNA]</scope>
    <source>
        <strain evidence="3">TR0125</strain>
    </source>
</reference>
<comment type="caution">
    <text evidence="2">The sequence shown here is derived from an EMBL/GenBank/DDBJ whole genome shotgun (WGS) entry which is preliminary data.</text>
</comment>
<name>A0A2I9CYV0_9DEIO</name>
<keyword evidence="3" id="KW-1185">Reference proteome</keyword>
<evidence type="ECO:0000313" key="3">
    <source>
        <dbReference type="Proteomes" id="UP000236569"/>
    </source>
</evidence>
<dbReference type="EMBL" id="BFAG01000014">
    <property type="protein sequence ID" value="GBF07349.1"/>
    <property type="molecule type" value="Genomic_DNA"/>
</dbReference>
<gene>
    <name evidence="2" type="ORF">DAERI_140010</name>
</gene>
<dbReference type="Proteomes" id="UP000236569">
    <property type="component" value="Unassembled WGS sequence"/>
</dbReference>
<organism evidence="2 3">
    <name type="scientific">Deinococcus aerius</name>
    <dbReference type="NCBI Taxonomy" id="200253"/>
    <lineage>
        <taxon>Bacteria</taxon>
        <taxon>Thermotogati</taxon>
        <taxon>Deinococcota</taxon>
        <taxon>Deinococci</taxon>
        <taxon>Deinococcales</taxon>
        <taxon>Deinococcaceae</taxon>
        <taxon>Deinococcus</taxon>
    </lineage>
</organism>